<accession>A0ABY4YYX6</accession>
<keyword evidence="2" id="KW-0812">Transmembrane</keyword>
<name>A0ABY4YYX6_9MICO</name>
<keyword evidence="2" id="KW-1133">Transmembrane helix</keyword>
<protein>
    <submittedName>
        <fullName evidence="3">Uncharacterized protein</fullName>
    </submittedName>
</protein>
<feature type="compositionally biased region" description="Pro residues" evidence="1">
    <location>
        <begin position="94"/>
        <end position="105"/>
    </location>
</feature>
<feature type="region of interest" description="Disordered" evidence="1">
    <location>
        <begin position="88"/>
        <end position="116"/>
    </location>
</feature>
<dbReference type="Gene3D" id="1.20.1280.290">
    <property type="match status" value="1"/>
</dbReference>
<evidence type="ECO:0000313" key="4">
    <source>
        <dbReference type="Proteomes" id="UP001056455"/>
    </source>
</evidence>
<dbReference type="Proteomes" id="UP001056455">
    <property type="component" value="Chromosome"/>
</dbReference>
<evidence type="ECO:0000313" key="3">
    <source>
        <dbReference type="EMBL" id="USQ81543.1"/>
    </source>
</evidence>
<evidence type="ECO:0000256" key="2">
    <source>
        <dbReference type="SAM" id="Phobius"/>
    </source>
</evidence>
<evidence type="ECO:0000256" key="1">
    <source>
        <dbReference type="SAM" id="MobiDB-lite"/>
    </source>
</evidence>
<organism evidence="3 4">
    <name type="scientific">Ornithinimicrobium faecis</name>
    <dbReference type="NCBI Taxonomy" id="2934158"/>
    <lineage>
        <taxon>Bacteria</taxon>
        <taxon>Bacillati</taxon>
        <taxon>Actinomycetota</taxon>
        <taxon>Actinomycetes</taxon>
        <taxon>Micrococcales</taxon>
        <taxon>Ornithinimicrobiaceae</taxon>
        <taxon>Ornithinimicrobium</taxon>
    </lineage>
</organism>
<dbReference type="RefSeq" id="WP_252595061.1">
    <property type="nucleotide sequence ID" value="NZ_CP099489.1"/>
</dbReference>
<reference evidence="3" key="1">
    <citation type="submission" date="2022-06" db="EMBL/GenBank/DDBJ databases">
        <title>Ornithinimicrobium HY1793.</title>
        <authorList>
            <person name="Huang Y."/>
        </authorList>
    </citation>
    <scope>NUCLEOTIDE SEQUENCE</scope>
    <source>
        <strain evidence="3">HY1793</strain>
    </source>
</reference>
<keyword evidence="2" id="KW-0472">Membrane</keyword>
<proteinExistence type="predicted"/>
<keyword evidence="4" id="KW-1185">Reference proteome</keyword>
<sequence>MSGLALLAGLVSTVFFVSAALPMVVKAVVTRDLESYSLGNLVLANGGNAVHSLYVFSLPAGPIWVLHSFYAVTTAVMLALYLRHADPSHRRASCPPPTPHSPTPPQTRARIASPTP</sequence>
<dbReference type="EMBL" id="CP099489">
    <property type="protein sequence ID" value="USQ81543.1"/>
    <property type="molecule type" value="Genomic_DNA"/>
</dbReference>
<feature type="transmembrane region" description="Helical" evidence="2">
    <location>
        <begin position="63"/>
        <end position="82"/>
    </location>
</feature>
<gene>
    <name evidence="3" type="ORF">NF556_07810</name>
</gene>